<name>A0AAE0WUV6_9PEZI</name>
<keyword evidence="1" id="KW-0472">Membrane</keyword>
<sequence>MLTKQARHKNSRSTTRLDTDADLWFENHIPAYSNQDQARENAKLRAEPVKALNDNQHRLLCLGMSLCEIALGMPVHLVLFASNGLRFSVRGEDTDEEHLLDLVWWATSNHTRAAVDWCFAHAKSPDAEDFRQEDILLFSSRILRQLQDCHRNATKNDRQITPAMDEIKSSDDSPPAIMLRNRSFETLCSIKPLEAQNDWEVEYTDITKIIGIERAAPILGADSQEGAFQSVQKQLCMSSISHKSRDDVE</sequence>
<dbReference type="EMBL" id="JAUTXT010000004">
    <property type="protein sequence ID" value="KAK3678367.1"/>
    <property type="molecule type" value="Genomic_DNA"/>
</dbReference>
<reference evidence="2" key="1">
    <citation type="submission" date="2023-07" db="EMBL/GenBank/DDBJ databases">
        <title>Black Yeasts Isolated from many extreme environments.</title>
        <authorList>
            <person name="Coleine C."/>
            <person name="Stajich J.E."/>
            <person name="Selbmann L."/>
        </authorList>
    </citation>
    <scope>NUCLEOTIDE SEQUENCE</scope>
    <source>
        <strain evidence="2">CCFEE 5485</strain>
    </source>
</reference>
<evidence type="ECO:0000313" key="2">
    <source>
        <dbReference type="EMBL" id="KAK3678367.1"/>
    </source>
</evidence>
<dbReference type="Proteomes" id="UP001274830">
    <property type="component" value="Unassembled WGS sequence"/>
</dbReference>
<accession>A0AAE0WUV6</accession>
<evidence type="ECO:0000313" key="3">
    <source>
        <dbReference type="Proteomes" id="UP001274830"/>
    </source>
</evidence>
<evidence type="ECO:0000256" key="1">
    <source>
        <dbReference type="SAM" id="Phobius"/>
    </source>
</evidence>
<gene>
    <name evidence="2" type="ORF">LTR78_001664</name>
</gene>
<proteinExistence type="predicted"/>
<dbReference type="AlphaFoldDB" id="A0AAE0WUV6"/>
<feature type="transmembrane region" description="Helical" evidence="1">
    <location>
        <begin position="59"/>
        <end position="81"/>
    </location>
</feature>
<keyword evidence="1" id="KW-0812">Transmembrane</keyword>
<organism evidence="2 3">
    <name type="scientific">Recurvomyces mirabilis</name>
    <dbReference type="NCBI Taxonomy" id="574656"/>
    <lineage>
        <taxon>Eukaryota</taxon>
        <taxon>Fungi</taxon>
        <taxon>Dikarya</taxon>
        <taxon>Ascomycota</taxon>
        <taxon>Pezizomycotina</taxon>
        <taxon>Dothideomycetes</taxon>
        <taxon>Dothideomycetidae</taxon>
        <taxon>Mycosphaerellales</taxon>
        <taxon>Teratosphaeriaceae</taxon>
        <taxon>Recurvomyces</taxon>
    </lineage>
</organism>
<keyword evidence="1" id="KW-1133">Transmembrane helix</keyword>
<protein>
    <submittedName>
        <fullName evidence="2">Uncharacterized protein</fullName>
    </submittedName>
</protein>
<comment type="caution">
    <text evidence="2">The sequence shown here is derived from an EMBL/GenBank/DDBJ whole genome shotgun (WGS) entry which is preliminary data.</text>
</comment>
<keyword evidence="3" id="KW-1185">Reference proteome</keyword>